<keyword evidence="1" id="KW-0472">Membrane</keyword>
<name>A0A4R8WYB2_9MICO</name>
<sequence>MDDPMDTVEARIRALGQIRLSEEAHDATDALSVMFEDPEVRALVEPTRRRRFSALSRRHRVVIGSLVALAGVGVAVPAVVITSSLLARTGEFGDPSTSTEVDDTEWIALGAADAPQVVVDAYPDYLTLPQGTPKEMAIADVSRIFARMSAEAGGQARAQEGLMTQTYETFAMCAWTEKWLTAHKSSAKADEALATSWLGNFDNFRTFVANDGGGVKDRLTVVAAAAVDGDVETMQDSSGELGCDSRLRGGNR</sequence>
<dbReference type="AlphaFoldDB" id="A0A4R8WYB2"/>
<dbReference type="Proteomes" id="UP000298412">
    <property type="component" value="Unassembled WGS sequence"/>
</dbReference>
<reference evidence="2 3" key="1">
    <citation type="submission" date="2019-03" db="EMBL/GenBank/DDBJ databases">
        <title>Genomics of glacier-inhabiting Cryobacterium strains.</title>
        <authorList>
            <person name="Liu Q."/>
            <person name="Xin Y.-H."/>
        </authorList>
    </citation>
    <scope>NUCLEOTIDE SEQUENCE [LARGE SCALE GENOMIC DNA]</scope>
    <source>
        <strain evidence="2 3">MDT1-3</strain>
    </source>
</reference>
<keyword evidence="1" id="KW-1133">Transmembrane helix</keyword>
<comment type="caution">
    <text evidence="2">The sequence shown here is derived from an EMBL/GenBank/DDBJ whole genome shotgun (WGS) entry which is preliminary data.</text>
</comment>
<dbReference type="OrthoDB" id="5120202at2"/>
<evidence type="ECO:0000313" key="3">
    <source>
        <dbReference type="Proteomes" id="UP000298412"/>
    </source>
</evidence>
<gene>
    <name evidence="2" type="ORF">E3O19_05355</name>
</gene>
<proteinExistence type="predicted"/>
<protein>
    <submittedName>
        <fullName evidence="2">Uncharacterized protein</fullName>
    </submittedName>
</protein>
<keyword evidence="1" id="KW-0812">Transmembrane</keyword>
<evidence type="ECO:0000313" key="2">
    <source>
        <dbReference type="EMBL" id="TFC17921.1"/>
    </source>
</evidence>
<evidence type="ECO:0000256" key="1">
    <source>
        <dbReference type="SAM" id="Phobius"/>
    </source>
</evidence>
<organism evidence="2 3">
    <name type="scientific">Cryobacterium algoritolerans</name>
    <dbReference type="NCBI Taxonomy" id="1259184"/>
    <lineage>
        <taxon>Bacteria</taxon>
        <taxon>Bacillati</taxon>
        <taxon>Actinomycetota</taxon>
        <taxon>Actinomycetes</taxon>
        <taxon>Micrococcales</taxon>
        <taxon>Microbacteriaceae</taxon>
        <taxon>Cryobacterium</taxon>
    </lineage>
</organism>
<keyword evidence="3" id="KW-1185">Reference proteome</keyword>
<feature type="transmembrane region" description="Helical" evidence="1">
    <location>
        <begin position="61"/>
        <end position="87"/>
    </location>
</feature>
<accession>A0A4R8WYB2</accession>
<dbReference type="EMBL" id="SOFP01000027">
    <property type="protein sequence ID" value="TFC17921.1"/>
    <property type="molecule type" value="Genomic_DNA"/>
</dbReference>